<reference evidence="12 13" key="1">
    <citation type="submission" date="2016-05" db="EMBL/GenBank/DDBJ databases">
        <title>Complete genome sequence of Novosphingobium guangzhouense SA925(T).</title>
        <authorList>
            <person name="Sha S."/>
        </authorList>
    </citation>
    <scope>NUCLEOTIDE SEQUENCE [LARGE SCALE GENOMIC DNA]</scope>
    <source>
        <strain evidence="12 13">SA925</strain>
    </source>
</reference>
<dbReference type="CDD" id="cd00082">
    <property type="entry name" value="HisKA"/>
    <property type="match status" value="1"/>
</dbReference>
<comment type="subcellular location">
    <subcellularLocation>
        <location evidence="2">Membrane</location>
    </subcellularLocation>
</comment>
<evidence type="ECO:0000256" key="8">
    <source>
        <dbReference type="ARBA" id="ARBA00022989"/>
    </source>
</evidence>
<evidence type="ECO:0000256" key="3">
    <source>
        <dbReference type="ARBA" id="ARBA00012438"/>
    </source>
</evidence>
<evidence type="ECO:0000256" key="5">
    <source>
        <dbReference type="ARBA" id="ARBA00022679"/>
    </source>
</evidence>
<dbReference type="Proteomes" id="UP000236327">
    <property type="component" value="Unassembled WGS sequence"/>
</dbReference>
<dbReference type="InterPro" id="IPR005467">
    <property type="entry name" value="His_kinase_dom"/>
</dbReference>
<proteinExistence type="predicted"/>
<evidence type="ECO:0000313" key="13">
    <source>
        <dbReference type="Proteomes" id="UP000236327"/>
    </source>
</evidence>
<dbReference type="InterPro" id="IPR003594">
    <property type="entry name" value="HATPase_dom"/>
</dbReference>
<keyword evidence="8 10" id="KW-1133">Transmembrane helix</keyword>
<keyword evidence="13" id="KW-1185">Reference proteome</keyword>
<evidence type="ECO:0000256" key="4">
    <source>
        <dbReference type="ARBA" id="ARBA00022553"/>
    </source>
</evidence>
<dbReference type="CDD" id="cd00075">
    <property type="entry name" value="HATPase"/>
    <property type="match status" value="1"/>
</dbReference>
<evidence type="ECO:0000256" key="2">
    <source>
        <dbReference type="ARBA" id="ARBA00004370"/>
    </source>
</evidence>
<dbReference type="PRINTS" id="PR00344">
    <property type="entry name" value="BCTRLSENSOR"/>
</dbReference>
<feature type="transmembrane region" description="Helical" evidence="10">
    <location>
        <begin position="154"/>
        <end position="177"/>
    </location>
</feature>
<dbReference type="EC" id="2.7.13.3" evidence="3"/>
<dbReference type="PANTHER" id="PTHR45436">
    <property type="entry name" value="SENSOR HISTIDINE KINASE YKOH"/>
    <property type="match status" value="1"/>
</dbReference>
<comment type="caution">
    <text evidence="12">The sequence shown here is derived from an EMBL/GenBank/DDBJ whole genome shotgun (WGS) entry which is preliminary data.</text>
</comment>
<dbReference type="SMART" id="SM00387">
    <property type="entry name" value="HATPase_c"/>
    <property type="match status" value="1"/>
</dbReference>
<dbReference type="Pfam" id="PF08521">
    <property type="entry name" value="2CSK_N"/>
    <property type="match status" value="1"/>
</dbReference>
<dbReference type="InterPro" id="IPR036890">
    <property type="entry name" value="HATPase_C_sf"/>
</dbReference>
<dbReference type="PANTHER" id="PTHR45436:SF1">
    <property type="entry name" value="SENSOR PROTEIN QSEC"/>
    <property type="match status" value="1"/>
</dbReference>
<dbReference type="SUPFAM" id="SSF47384">
    <property type="entry name" value="Homodimeric domain of signal transducing histidine kinase"/>
    <property type="match status" value="1"/>
</dbReference>
<dbReference type="PROSITE" id="PS50109">
    <property type="entry name" value="HIS_KIN"/>
    <property type="match status" value="1"/>
</dbReference>
<keyword evidence="7" id="KW-0418">Kinase</keyword>
<dbReference type="Gene3D" id="3.30.565.10">
    <property type="entry name" value="Histidine kinase-like ATPase, C-terminal domain"/>
    <property type="match status" value="1"/>
</dbReference>
<keyword evidence="6 10" id="KW-0812">Transmembrane</keyword>
<dbReference type="InterPro" id="IPR013727">
    <property type="entry name" value="2CSK_N"/>
</dbReference>
<protein>
    <recommendedName>
        <fullName evidence="3">histidine kinase</fullName>
        <ecNumber evidence="3">2.7.13.3</ecNumber>
    </recommendedName>
</protein>
<dbReference type="Gene3D" id="1.10.287.130">
    <property type="match status" value="1"/>
</dbReference>
<accession>A0A2K2G759</accession>
<comment type="catalytic activity">
    <reaction evidence="1">
        <text>ATP + protein L-histidine = ADP + protein N-phospho-L-histidine.</text>
        <dbReference type="EC" id="2.7.13.3"/>
    </reaction>
</comment>
<evidence type="ECO:0000256" key="1">
    <source>
        <dbReference type="ARBA" id="ARBA00000085"/>
    </source>
</evidence>
<dbReference type="Pfam" id="PF02518">
    <property type="entry name" value="HATPase_c"/>
    <property type="match status" value="1"/>
</dbReference>
<dbReference type="SMART" id="SM00388">
    <property type="entry name" value="HisKA"/>
    <property type="match status" value="1"/>
</dbReference>
<organism evidence="12 13">
    <name type="scientific">Novosphingobium guangzhouense</name>
    <dbReference type="NCBI Taxonomy" id="1850347"/>
    <lineage>
        <taxon>Bacteria</taxon>
        <taxon>Pseudomonadati</taxon>
        <taxon>Pseudomonadota</taxon>
        <taxon>Alphaproteobacteria</taxon>
        <taxon>Sphingomonadales</taxon>
        <taxon>Sphingomonadaceae</taxon>
        <taxon>Novosphingobium</taxon>
    </lineage>
</organism>
<sequence length="455" mass="49502">MRRRLLAWLLPTTLALAAIWLWAAYAIVVHFVNVAYDRSLEDSVETIARQVVASDSGFSVDLPPAARQMLEFDRVDRILYQMVDDQGVRHVGNGEVPAPVTSQTNSHGNVFYDLTRDGQHLRAVQTRVSGAGGRFMLVRVAETRQKRNMLSREVMAYMVAPQSLFMAGIIVLIWIGVGRGIAPLARVRDAIARLDPSDLRRIDDHALPMELHQQVSVMNGLIARLAALLSAQRRFIADASHQLRTPLTNIRTQVELALRAGSYEDMRAMLEKVDAASSRLVRLTGQLLTLSRIEAGADGFAHRADFAIDAVVADVVAWSIPAALKKGIEIGFDAPPDGVPFHGDQHAIEQLMANLVDNAVNYTPAGGRIFVTVGKTGQGVQLIVQDNGPGLGAADRERVLNRFDRGAQPSGTGSGLGLSIAQEVVRLHHGTIRLDESTGGGLKVEVRLPLTVVPQ</sequence>
<keyword evidence="5" id="KW-0808">Transferase</keyword>
<gene>
    <name evidence="12" type="ORF">A8V01_01445</name>
</gene>
<evidence type="ECO:0000313" key="12">
    <source>
        <dbReference type="EMBL" id="PNU06862.1"/>
    </source>
</evidence>
<name>A0A2K2G759_9SPHN</name>
<evidence type="ECO:0000256" key="10">
    <source>
        <dbReference type="SAM" id="Phobius"/>
    </source>
</evidence>
<keyword evidence="4" id="KW-0597">Phosphoprotein</keyword>
<dbReference type="EMBL" id="LYMM01000001">
    <property type="protein sequence ID" value="PNU06862.1"/>
    <property type="molecule type" value="Genomic_DNA"/>
</dbReference>
<dbReference type="AlphaFoldDB" id="A0A2K2G759"/>
<evidence type="ECO:0000259" key="11">
    <source>
        <dbReference type="PROSITE" id="PS50109"/>
    </source>
</evidence>
<dbReference type="GO" id="GO:0005886">
    <property type="term" value="C:plasma membrane"/>
    <property type="evidence" value="ECO:0007669"/>
    <property type="project" value="TreeGrafter"/>
</dbReference>
<dbReference type="InterPro" id="IPR004358">
    <property type="entry name" value="Sig_transdc_His_kin-like_C"/>
</dbReference>
<evidence type="ECO:0000256" key="7">
    <source>
        <dbReference type="ARBA" id="ARBA00022777"/>
    </source>
</evidence>
<dbReference type="InterPro" id="IPR036097">
    <property type="entry name" value="HisK_dim/P_sf"/>
</dbReference>
<keyword evidence="9 10" id="KW-0472">Membrane</keyword>
<evidence type="ECO:0000256" key="6">
    <source>
        <dbReference type="ARBA" id="ARBA00022692"/>
    </source>
</evidence>
<dbReference type="InterPro" id="IPR003661">
    <property type="entry name" value="HisK_dim/P_dom"/>
</dbReference>
<dbReference type="InterPro" id="IPR050428">
    <property type="entry name" value="TCS_sensor_his_kinase"/>
</dbReference>
<dbReference type="RefSeq" id="WP_170065798.1">
    <property type="nucleotide sequence ID" value="NZ_LYMM01000001.1"/>
</dbReference>
<dbReference type="GO" id="GO:0000155">
    <property type="term" value="F:phosphorelay sensor kinase activity"/>
    <property type="evidence" value="ECO:0007669"/>
    <property type="project" value="InterPro"/>
</dbReference>
<dbReference type="Pfam" id="PF00512">
    <property type="entry name" value="HisKA"/>
    <property type="match status" value="1"/>
</dbReference>
<feature type="domain" description="Histidine kinase" evidence="11">
    <location>
        <begin position="238"/>
        <end position="452"/>
    </location>
</feature>
<dbReference type="SUPFAM" id="SSF55874">
    <property type="entry name" value="ATPase domain of HSP90 chaperone/DNA topoisomerase II/histidine kinase"/>
    <property type="match status" value="1"/>
</dbReference>
<evidence type="ECO:0000256" key="9">
    <source>
        <dbReference type="ARBA" id="ARBA00023136"/>
    </source>
</evidence>